<keyword evidence="4" id="KW-0175">Coiled coil</keyword>
<dbReference type="Gene3D" id="3.40.50.2300">
    <property type="match status" value="1"/>
</dbReference>
<evidence type="ECO:0000256" key="2">
    <source>
        <dbReference type="ARBA" id="ARBA00034247"/>
    </source>
</evidence>
<evidence type="ECO:0000313" key="8">
    <source>
        <dbReference type="EMBL" id="ATB42569.1"/>
    </source>
</evidence>
<dbReference type="GO" id="GO:0043709">
    <property type="term" value="P:cell adhesion involved in single-species biofilm formation"/>
    <property type="evidence" value="ECO:0007669"/>
    <property type="project" value="TreeGrafter"/>
</dbReference>
<feature type="domain" description="GGDEF" evidence="7">
    <location>
        <begin position="214"/>
        <end position="353"/>
    </location>
</feature>
<evidence type="ECO:0000259" key="6">
    <source>
        <dbReference type="PROSITE" id="PS50110"/>
    </source>
</evidence>
<proteinExistence type="predicted"/>
<dbReference type="FunFam" id="3.30.70.270:FF:000001">
    <property type="entry name" value="Diguanylate cyclase domain protein"/>
    <property type="match status" value="1"/>
</dbReference>
<dbReference type="AlphaFoldDB" id="A0A250JF95"/>
<dbReference type="PANTHER" id="PTHR45138">
    <property type="entry name" value="REGULATORY COMPONENTS OF SENSORY TRANSDUCTION SYSTEM"/>
    <property type="match status" value="1"/>
</dbReference>
<dbReference type="InterPro" id="IPR000160">
    <property type="entry name" value="GGDEF_dom"/>
</dbReference>
<accession>A0A250JF95</accession>
<evidence type="ECO:0000259" key="7">
    <source>
        <dbReference type="PROSITE" id="PS50887"/>
    </source>
</evidence>
<dbReference type="EMBL" id="CP022098">
    <property type="protein sequence ID" value="ATB42569.1"/>
    <property type="molecule type" value="Genomic_DNA"/>
</dbReference>
<evidence type="ECO:0000256" key="4">
    <source>
        <dbReference type="SAM" id="Coils"/>
    </source>
</evidence>
<dbReference type="Proteomes" id="UP000217257">
    <property type="component" value="Chromosome"/>
</dbReference>
<organism evidence="8 9">
    <name type="scientific">Cystobacter fuscus</name>
    <dbReference type="NCBI Taxonomy" id="43"/>
    <lineage>
        <taxon>Bacteria</taxon>
        <taxon>Pseudomonadati</taxon>
        <taxon>Myxococcota</taxon>
        <taxon>Myxococcia</taxon>
        <taxon>Myxococcales</taxon>
        <taxon>Cystobacterineae</taxon>
        <taxon>Archangiaceae</taxon>
        <taxon>Cystobacter</taxon>
    </lineage>
</organism>
<dbReference type="Pfam" id="PF00072">
    <property type="entry name" value="Response_reg"/>
    <property type="match status" value="1"/>
</dbReference>
<dbReference type="EC" id="2.7.7.65" evidence="1"/>
<dbReference type="KEGG" id="cfus:CYFUS_008048"/>
<dbReference type="SUPFAM" id="SSF55073">
    <property type="entry name" value="Nucleotide cyclase"/>
    <property type="match status" value="1"/>
</dbReference>
<dbReference type="Pfam" id="PF00990">
    <property type="entry name" value="GGDEF"/>
    <property type="match status" value="1"/>
</dbReference>
<dbReference type="SUPFAM" id="SSF52172">
    <property type="entry name" value="CheY-like"/>
    <property type="match status" value="1"/>
</dbReference>
<protein>
    <recommendedName>
        <fullName evidence="1">diguanylate cyclase</fullName>
        <ecNumber evidence="1">2.7.7.65</ecNumber>
    </recommendedName>
</protein>
<dbReference type="Gene3D" id="6.10.250.690">
    <property type="match status" value="1"/>
</dbReference>
<dbReference type="SMART" id="SM00267">
    <property type="entry name" value="GGDEF"/>
    <property type="match status" value="1"/>
</dbReference>
<reference evidence="8 9" key="1">
    <citation type="submission" date="2017-06" db="EMBL/GenBank/DDBJ databases">
        <title>Sequencing and comparative analysis of myxobacterial genomes.</title>
        <authorList>
            <person name="Rupp O."/>
            <person name="Goesmann A."/>
            <person name="Sogaard-Andersen L."/>
        </authorList>
    </citation>
    <scope>NUCLEOTIDE SEQUENCE [LARGE SCALE GENOMIC DNA]</scope>
    <source>
        <strain evidence="8 9">DSM 52655</strain>
    </source>
</reference>
<dbReference type="InterPro" id="IPR050469">
    <property type="entry name" value="Diguanylate_Cyclase"/>
</dbReference>
<dbReference type="Gene3D" id="3.30.70.270">
    <property type="match status" value="1"/>
</dbReference>
<feature type="compositionally biased region" description="Basic and acidic residues" evidence="5">
    <location>
        <begin position="1"/>
        <end position="13"/>
    </location>
</feature>
<feature type="modified residue" description="4-aspartylphosphate" evidence="3">
    <location>
        <position position="74"/>
    </location>
</feature>
<sequence>MADSAKKTAEAARRAPPPNPLADRTILIVDDDPANIQHVREGLAGPGYRFREAHDGTEALRSLREARPDLIIMDVEMPRLGGVEVCRIIKANGGEGGFGFIPVILVTARQAAGKVEGLELGADDYLVKPFDMLELSARVKSMLRLKVLQDALVEKNRELDSKNQALDRANKELDQKREELLRLTRVDGLTGLYNRRYFEERLGEEFARSARYRSPLSLVMMDIDHFKRLNDTYGHPFGDQVLRAVAQAVRGRLREVDFVARYGGEEFIALLPETGPKEAMGACERIREAVASVRLEYRPPSGDALEVRCTASLGVASVPSPTLLGAEDLKKQADTCLYAAKAAGRNCVRQYKDTPPE</sequence>
<dbReference type="GO" id="GO:0052621">
    <property type="term" value="F:diguanylate cyclase activity"/>
    <property type="evidence" value="ECO:0007669"/>
    <property type="project" value="UniProtKB-EC"/>
</dbReference>
<dbReference type="PANTHER" id="PTHR45138:SF9">
    <property type="entry name" value="DIGUANYLATE CYCLASE DGCM-RELATED"/>
    <property type="match status" value="1"/>
</dbReference>
<dbReference type="InterPro" id="IPR043128">
    <property type="entry name" value="Rev_trsase/Diguanyl_cyclase"/>
</dbReference>
<dbReference type="RefSeq" id="WP_095990107.1">
    <property type="nucleotide sequence ID" value="NZ_CP022098.1"/>
</dbReference>
<dbReference type="InterPro" id="IPR001789">
    <property type="entry name" value="Sig_transdc_resp-reg_receiver"/>
</dbReference>
<dbReference type="NCBIfam" id="TIGR00254">
    <property type="entry name" value="GGDEF"/>
    <property type="match status" value="1"/>
</dbReference>
<dbReference type="GO" id="GO:1902201">
    <property type="term" value="P:negative regulation of bacterial-type flagellum-dependent cell motility"/>
    <property type="evidence" value="ECO:0007669"/>
    <property type="project" value="TreeGrafter"/>
</dbReference>
<evidence type="ECO:0000256" key="1">
    <source>
        <dbReference type="ARBA" id="ARBA00012528"/>
    </source>
</evidence>
<dbReference type="InterPro" id="IPR029787">
    <property type="entry name" value="Nucleotide_cyclase"/>
</dbReference>
<feature type="domain" description="Response regulatory" evidence="6">
    <location>
        <begin position="25"/>
        <end position="143"/>
    </location>
</feature>
<dbReference type="PROSITE" id="PS50110">
    <property type="entry name" value="RESPONSE_REGULATORY"/>
    <property type="match status" value="1"/>
</dbReference>
<dbReference type="PROSITE" id="PS50887">
    <property type="entry name" value="GGDEF"/>
    <property type="match status" value="1"/>
</dbReference>
<evidence type="ECO:0000256" key="5">
    <source>
        <dbReference type="SAM" id="MobiDB-lite"/>
    </source>
</evidence>
<dbReference type="GO" id="GO:0005886">
    <property type="term" value="C:plasma membrane"/>
    <property type="evidence" value="ECO:0007669"/>
    <property type="project" value="TreeGrafter"/>
</dbReference>
<feature type="coiled-coil region" evidence="4">
    <location>
        <begin position="145"/>
        <end position="186"/>
    </location>
</feature>
<feature type="region of interest" description="Disordered" evidence="5">
    <location>
        <begin position="1"/>
        <end position="24"/>
    </location>
</feature>
<comment type="catalytic activity">
    <reaction evidence="2">
        <text>2 GTP = 3',3'-c-di-GMP + 2 diphosphate</text>
        <dbReference type="Rhea" id="RHEA:24898"/>
        <dbReference type="ChEBI" id="CHEBI:33019"/>
        <dbReference type="ChEBI" id="CHEBI:37565"/>
        <dbReference type="ChEBI" id="CHEBI:58805"/>
        <dbReference type="EC" id="2.7.7.65"/>
    </reaction>
</comment>
<dbReference type="SMART" id="SM00448">
    <property type="entry name" value="REC"/>
    <property type="match status" value="1"/>
</dbReference>
<keyword evidence="3" id="KW-0597">Phosphoprotein</keyword>
<gene>
    <name evidence="8" type="ORF">CYFUS_008048</name>
</gene>
<dbReference type="GO" id="GO:0000160">
    <property type="term" value="P:phosphorelay signal transduction system"/>
    <property type="evidence" value="ECO:0007669"/>
    <property type="project" value="InterPro"/>
</dbReference>
<dbReference type="CDD" id="cd01949">
    <property type="entry name" value="GGDEF"/>
    <property type="match status" value="1"/>
</dbReference>
<evidence type="ECO:0000256" key="3">
    <source>
        <dbReference type="PROSITE-ProRule" id="PRU00169"/>
    </source>
</evidence>
<name>A0A250JF95_9BACT</name>
<dbReference type="InterPro" id="IPR011006">
    <property type="entry name" value="CheY-like_superfamily"/>
</dbReference>
<evidence type="ECO:0000313" key="9">
    <source>
        <dbReference type="Proteomes" id="UP000217257"/>
    </source>
</evidence>